<protein>
    <submittedName>
        <fullName evidence="1">Uncharacterized protein</fullName>
    </submittedName>
</protein>
<dbReference type="HOGENOM" id="CLU_2347572_0_0_1"/>
<organism evidence="1 2">
    <name type="scientific">Pisolithus tinctorius Marx 270</name>
    <dbReference type="NCBI Taxonomy" id="870435"/>
    <lineage>
        <taxon>Eukaryota</taxon>
        <taxon>Fungi</taxon>
        <taxon>Dikarya</taxon>
        <taxon>Basidiomycota</taxon>
        <taxon>Agaricomycotina</taxon>
        <taxon>Agaricomycetes</taxon>
        <taxon>Agaricomycetidae</taxon>
        <taxon>Boletales</taxon>
        <taxon>Sclerodermatineae</taxon>
        <taxon>Pisolithaceae</taxon>
        <taxon>Pisolithus</taxon>
    </lineage>
</organism>
<keyword evidence="2" id="KW-1185">Reference proteome</keyword>
<name>A0A0C3JZZ5_PISTI</name>
<evidence type="ECO:0000313" key="1">
    <source>
        <dbReference type="EMBL" id="KIO02932.1"/>
    </source>
</evidence>
<dbReference type="AlphaFoldDB" id="A0A0C3JZZ5"/>
<proteinExistence type="predicted"/>
<dbReference type="InParanoid" id="A0A0C3JZZ5"/>
<reference evidence="1 2" key="1">
    <citation type="submission" date="2014-04" db="EMBL/GenBank/DDBJ databases">
        <authorList>
            <consortium name="DOE Joint Genome Institute"/>
            <person name="Kuo A."/>
            <person name="Kohler A."/>
            <person name="Costa M.D."/>
            <person name="Nagy L.G."/>
            <person name="Floudas D."/>
            <person name="Copeland A."/>
            <person name="Barry K.W."/>
            <person name="Cichocki N."/>
            <person name="Veneault-Fourrey C."/>
            <person name="LaButti K."/>
            <person name="Lindquist E.A."/>
            <person name="Lipzen A."/>
            <person name="Lundell T."/>
            <person name="Morin E."/>
            <person name="Murat C."/>
            <person name="Sun H."/>
            <person name="Tunlid A."/>
            <person name="Henrissat B."/>
            <person name="Grigoriev I.V."/>
            <person name="Hibbett D.S."/>
            <person name="Martin F."/>
            <person name="Nordberg H.P."/>
            <person name="Cantor M.N."/>
            <person name="Hua S.X."/>
        </authorList>
    </citation>
    <scope>NUCLEOTIDE SEQUENCE [LARGE SCALE GENOMIC DNA]</scope>
    <source>
        <strain evidence="1 2">Marx 270</strain>
    </source>
</reference>
<gene>
    <name evidence="1" type="ORF">M404DRAFT_637939</name>
</gene>
<dbReference type="Proteomes" id="UP000054217">
    <property type="component" value="Unassembled WGS sequence"/>
</dbReference>
<reference evidence="2" key="2">
    <citation type="submission" date="2015-01" db="EMBL/GenBank/DDBJ databases">
        <title>Evolutionary Origins and Diversification of the Mycorrhizal Mutualists.</title>
        <authorList>
            <consortium name="DOE Joint Genome Institute"/>
            <consortium name="Mycorrhizal Genomics Consortium"/>
            <person name="Kohler A."/>
            <person name="Kuo A."/>
            <person name="Nagy L.G."/>
            <person name="Floudas D."/>
            <person name="Copeland A."/>
            <person name="Barry K.W."/>
            <person name="Cichocki N."/>
            <person name="Veneault-Fourrey C."/>
            <person name="LaButti K."/>
            <person name="Lindquist E.A."/>
            <person name="Lipzen A."/>
            <person name="Lundell T."/>
            <person name="Morin E."/>
            <person name="Murat C."/>
            <person name="Riley R."/>
            <person name="Ohm R."/>
            <person name="Sun H."/>
            <person name="Tunlid A."/>
            <person name="Henrissat B."/>
            <person name="Grigoriev I.V."/>
            <person name="Hibbett D.S."/>
            <person name="Martin F."/>
        </authorList>
    </citation>
    <scope>NUCLEOTIDE SEQUENCE [LARGE SCALE GENOMIC DNA]</scope>
    <source>
        <strain evidence="2">Marx 270</strain>
    </source>
</reference>
<sequence length="97" mass="10234">MCVCHFSNNRVSLSVALSSASSISIPSSRSSSTAAKFNASAFVSSTITGTTQFLISDSHISRSEPNMSCVTLIEELLFSCSDCSVVVSHGDTIPMYT</sequence>
<dbReference type="EMBL" id="KN831979">
    <property type="protein sequence ID" value="KIO02932.1"/>
    <property type="molecule type" value="Genomic_DNA"/>
</dbReference>
<evidence type="ECO:0000313" key="2">
    <source>
        <dbReference type="Proteomes" id="UP000054217"/>
    </source>
</evidence>
<accession>A0A0C3JZZ5</accession>